<evidence type="ECO:0000313" key="3">
    <source>
        <dbReference type="Proteomes" id="UP001162156"/>
    </source>
</evidence>
<evidence type="ECO:0000256" key="1">
    <source>
        <dbReference type="SAM" id="Phobius"/>
    </source>
</evidence>
<organism evidence="2 3">
    <name type="scientific">Rhamnusium bicolor</name>
    <dbReference type="NCBI Taxonomy" id="1586634"/>
    <lineage>
        <taxon>Eukaryota</taxon>
        <taxon>Metazoa</taxon>
        <taxon>Ecdysozoa</taxon>
        <taxon>Arthropoda</taxon>
        <taxon>Hexapoda</taxon>
        <taxon>Insecta</taxon>
        <taxon>Pterygota</taxon>
        <taxon>Neoptera</taxon>
        <taxon>Endopterygota</taxon>
        <taxon>Coleoptera</taxon>
        <taxon>Polyphaga</taxon>
        <taxon>Cucujiformia</taxon>
        <taxon>Chrysomeloidea</taxon>
        <taxon>Cerambycidae</taxon>
        <taxon>Lepturinae</taxon>
        <taxon>Rhagiini</taxon>
        <taxon>Rhamnusium</taxon>
    </lineage>
</organism>
<evidence type="ECO:0000313" key="2">
    <source>
        <dbReference type="EMBL" id="KAJ8943699.1"/>
    </source>
</evidence>
<comment type="caution">
    <text evidence="2">The sequence shown here is derived from an EMBL/GenBank/DDBJ whole genome shotgun (WGS) entry which is preliminary data.</text>
</comment>
<name>A0AAV8XYD5_9CUCU</name>
<accession>A0AAV8XYD5</accession>
<sequence length="82" mass="9065">MFELQCPNGLVKITNFLRRSGTIAVRLTSDVSNKGKKAVGYWLLTCSGMVFVAVVLGIVTVYYVVLISICIVLREVIKKTVK</sequence>
<dbReference type="AlphaFoldDB" id="A0AAV8XYD5"/>
<proteinExistence type="predicted"/>
<keyword evidence="1" id="KW-1133">Transmembrane helix</keyword>
<keyword evidence="1" id="KW-0472">Membrane</keyword>
<feature type="transmembrane region" description="Helical" evidence="1">
    <location>
        <begin position="41"/>
        <end position="73"/>
    </location>
</feature>
<gene>
    <name evidence="2" type="ORF">NQ314_009672</name>
</gene>
<dbReference type="EMBL" id="JANEYF010002656">
    <property type="protein sequence ID" value="KAJ8943699.1"/>
    <property type="molecule type" value="Genomic_DNA"/>
</dbReference>
<protein>
    <submittedName>
        <fullName evidence="2">Uncharacterized protein</fullName>
    </submittedName>
</protein>
<dbReference type="Proteomes" id="UP001162156">
    <property type="component" value="Unassembled WGS sequence"/>
</dbReference>
<reference evidence="2" key="1">
    <citation type="journal article" date="2023" name="Insect Mol. Biol.">
        <title>Genome sequencing provides insights into the evolution of gene families encoding plant cell wall-degrading enzymes in longhorned beetles.</title>
        <authorList>
            <person name="Shin N.R."/>
            <person name="Okamura Y."/>
            <person name="Kirsch R."/>
            <person name="Pauchet Y."/>
        </authorList>
    </citation>
    <scope>NUCLEOTIDE SEQUENCE</scope>
    <source>
        <strain evidence="2">RBIC_L_NR</strain>
    </source>
</reference>
<keyword evidence="3" id="KW-1185">Reference proteome</keyword>
<keyword evidence="1" id="KW-0812">Transmembrane</keyword>